<organism evidence="15 16">
    <name type="scientific">Marinoscillum luteum</name>
    <dbReference type="NCBI Taxonomy" id="861051"/>
    <lineage>
        <taxon>Bacteria</taxon>
        <taxon>Pseudomonadati</taxon>
        <taxon>Bacteroidota</taxon>
        <taxon>Cytophagia</taxon>
        <taxon>Cytophagales</taxon>
        <taxon>Reichenbachiellaceae</taxon>
        <taxon>Marinoscillum</taxon>
    </lineage>
</organism>
<name>A0ABW7N727_9BACT</name>
<feature type="transmembrane region" description="Helical" evidence="13">
    <location>
        <begin position="334"/>
        <end position="356"/>
    </location>
</feature>
<dbReference type="InterPro" id="IPR011642">
    <property type="entry name" value="Gate_dom"/>
</dbReference>
<keyword evidence="8 13" id="KW-0408">Iron</keyword>
<protein>
    <recommendedName>
        <fullName evidence="12 13">Ferrous iron transport protein B</fullName>
    </recommendedName>
</protein>
<sequence length="654" mass="73132">MKIALVGNPNSGKTSVFNQLTGLNQKIGNFPGVTVDKKSGILKRSHTPHEIIDLPGIYSLYPKTQDEQVVYDILGNQQHADYPDRIVVVVDASNLERNLLLFTQVLDMGVPVTMALNMTDIADKKGLVIDTEKLSELLGGVQIVRIVARTGVGINELVDEIISQKPHQASQPFLGGEFDKGQFLITDSTEQKTRVEKRYRKITQILKFVVKQKPVRKSIINRHRAVDRVLTHPVFGYLIFLGILLMIFQAIYAWAEWPMDLIDTLFLSMSKWVKNTLPDGLLTNLIAEGIVPGLGGVVIFIPQITLLFGFIFILEETGYMSRVVFILDRFMRPFGLNGRSVVPLISGVACAIPAIMATRTIDNWKERLITIMVTPLMSCSARLPVYTLLIALVVPDTFIGPFNLKGLVLLGLYLIGLVAALLIALIFKFFIQTKEKSFLVMELPLYKMPRWNNLVITLWEKVRLFVFDAGKVIFSISIILWVLASFGPGDRIEKAVAAIPEPTSEVSQEEFEQQVASVSLSNSYIGILGHAIEPVIRPLGYNWQIGIALITSFAAREVFVGSMATIYSVGENFDTERTLLERMRSEKNSLTGRPVYTLASGLSLMIFYAFAMQCMSTLAIVLRETKNWKYPLIQLVYMTGLAYVAALITYQLLK</sequence>
<feature type="transmembrane region" description="Helical" evidence="13">
    <location>
        <begin position="406"/>
        <end position="431"/>
    </location>
</feature>
<dbReference type="InterPro" id="IPR030389">
    <property type="entry name" value="G_FEOB_dom"/>
</dbReference>
<dbReference type="InterPro" id="IPR011640">
    <property type="entry name" value="Fe2_transport_prot_B_C"/>
</dbReference>
<feature type="transmembrane region" description="Helical" evidence="13">
    <location>
        <begin position="234"/>
        <end position="255"/>
    </location>
</feature>
<evidence type="ECO:0000256" key="6">
    <source>
        <dbReference type="ARBA" id="ARBA00022741"/>
    </source>
</evidence>
<evidence type="ECO:0000256" key="1">
    <source>
        <dbReference type="ARBA" id="ARBA00004651"/>
    </source>
</evidence>
<dbReference type="PROSITE" id="PS51711">
    <property type="entry name" value="G_FEOB"/>
    <property type="match status" value="1"/>
</dbReference>
<dbReference type="CDD" id="cd01879">
    <property type="entry name" value="FeoB"/>
    <property type="match status" value="1"/>
</dbReference>
<comment type="similarity">
    <text evidence="13">Belongs to the TRAFAC class TrmE-Era-EngA-EngB-Septin-like GTPase superfamily. FeoB GTPase (TC 9.A.8) family.</text>
</comment>
<keyword evidence="2 13" id="KW-0813">Transport</keyword>
<evidence type="ECO:0000256" key="9">
    <source>
        <dbReference type="ARBA" id="ARBA00023065"/>
    </source>
</evidence>
<comment type="caution">
    <text evidence="15">The sequence shown here is derived from an EMBL/GenBank/DDBJ whole genome shotgun (WGS) entry which is preliminary data.</text>
</comment>
<dbReference type="RefSeq" id="WP_395416820.1">
    <property type="nucleotide sequence ID" value="NZ_JBIPKE010000014.1"/>
</dbReference>
<evidence type="ECO:0000256" key="5">
    <source>
        <dbReference type="ARBA" id="ARBA00022692"/>
    </source>
</evidence>
<dbReference type="Pfam" id="PF07670">
    <property type="entry name" value="Gate"/>
    <property type="match status" value="2"/>
</dbReference>
<dbReference type="Pfam" id="PF07664">
    <property type="entry name" value="FeoB_C"/>
    <property type="match status" value="1"/>
</dbReference>
<evidence type="ECO:0000256" key="7">
    <source>
        <dbReference type="ARBA" id="ARBA00022989"/>
    </source>
</evidence>
<proteinExistence type="inferred from homology"/>
<evidence type="ECO:0000313" key="15">
    <source>
        <dbReference type="EMBL" id="MFH6983262.1"/>
    </source>
</evidence>
<dbReference type="InterPro" id="IPR050860">
    <property type="entry name" value="FeoB_GTPase"/>
</dbReference>
<dbReference type="InterPro" id="IPR027417">
    <property type="entry name" value="P-loop_NTPase"/>
</dbReference>
<dbReference type="Proteomes" id="UP001610063">
    <property type="component" value="Unassembled WGS sequence"/>
</dbReference>
<dbReference type="EMBL" id="JBIPKE010000014">
    <property type="protein sequence ID" value="MFH6983262.1"/>
    <property type="molecule type" value="Genomic_DNA"/>
</dbReference>
<dbReference type="SUPFAM" id="SSF52540">
    <property type="entry name" value="P-loop containing nucleoside triphosphate hydrolases"/>
    <property type="match status" value="1"/>
</dbReference>
<accession>A0ABW7N727</accession>
<keyword evidence="6" id="KW-0547">Nucleotide-binding</keyword>
<dbReference type="InterPro" id="IPR003373">
    <property type="entry name" value="Fe2_transport_prot-B"/>
</dbReference>
<keyword evidence="9" id="KW-0406">Ion transport</keyword>
<comment type="function">
    <text evidence="13">Probable transporter of a GTP-driven Fe(2+) uptake system.</text>
</comment>
<evidence type="ECO:0000259" key="14">
    <source>
        <dbReference type="PROSITE" id="PS51711"/>
    </source>
</evidence>
<evidence type="ECO:0000256" key="3">
    <source>
        <dbReference type="ARBA" id="ARBA00022475"/>
    </source>
</evidence>
<keyword evidence="5 13" id="KW-0812">Transmembrane</keyword>
<reference evidence="15 16" key="1">
    <citation type="journal article" date="2013" name="Int. J. Syst. Evol. Microbiol.">
        <title>Marinoscillum luteum sp. nov., isolated from marine sediment.</title>
        <authorList>
            <person name="Cha I.T."/>
            <person name="Park S.J."/>
            <person name="Kim S.J."/>
            <person name="Kim J.G."/>
            <person name="Jung M.Y."/>
            <person name="Shin K.S."/>
            <person name="Kwon K.K."/>
            <person name="Yang S.H."/>
            <person name="Seo Y.S."/>
            <person name="Rhee S.K."/>
        </authorList>
    </citation>
    <scope>NUCLEOTIDE SEQUENCE [LARGE SCALE GENOMIC DNA]</scope>
    <source>
        <strain evidence="15 16">KCTC 23939</strain>
    </source>
</reference>
<evidence type="ECO:0000256" key="12">
    <source>
        <dbReference type="NCBIfam" id="TIGR00437"/>
    </source>
</evidence>
<evidence type="ECO:0000256" key="2">
    <source>
        <dbReference type="ARBA" id="ARBA00022448"/>
    </source>
</evidence>
<feature type="transmembrane region" description="Helical" evidence="13">
    <location>
        <begin position="290"/>
        <end position="314"/>
    </location>
</feature>
<keyword evidence="7 13" id="KW-1133">Transmembrane helix</keyword>
<keyword evidence="10 13" id="KW-0342">GTP-binding</keyword>
<evidence type="ECO:0000256" key="10">
    <source>
        <dbReference type="ARBA" id="ARBA00023134"/>
    </source>
</evidence>
<gene>
    <name evidence="15" type="primary">feoB</name>
    <name evidence="15" type="ORF">ACHKAR_07430</name>
</gene>
<evidence type="ECO:0000256" key="13">
    <source>
        <dbReference type="RuleBase" id="RU362098"/>
    </source>
</evidence>
<evidence type="ECO:0000256" key="4">
    <source>
        <dbReference type="ARBA" id="ARBA00022496"/>
    </source>
</evidence>
<evidence type="ECO:0000313" key="16">
    <source>
        <dbReference type="Proteomes" id="UP001610063"/>
    </source>
</evidence>
<comment type="subcellular location">
    <subcellularLocation>
        <location evidence="13">Cell inner membrane</location>
        <topology evidence="13">Multi-pass membrane protein</topology>
    </subcellularLocation>
    <subcellularLocation>
        <location evidence="1">Cell membrane</location>
        <topology evidence="1">Multi-pass membrane protein</topology>
    </subcellularLocation>
</comment>
<dbReference type="InterPro" id="IPR006073">
    <property type="entry name" value="GTP-bd"/>
</dbReference>
<feature type="transmembrane region" description="Helical" evidence="13">
    <location>
        <begin position="632"/>
        <end position="653"/>
    </location>
</feature>
<keyword evidence="11 13" id="KW-0472">Membrane</keyword>
<dbReference type="PANTHER" id="PTHR43185">
    <property type="entry name" value="FERROUS IRON TRANSPORT PROTEIN B"/>
    <property type="match status" value="1"/>
</dbReference>
<feature type="transmembrane region" description="Helical" evidence="13">
    <location>
        <begin position="464"/>
        <end position="484"/>
    </location>
</feature>
<keyword evidence="4 13" id="KW-0410">Iron transport</keyword>
<feature type="domain" description="FeoB-type G" evidence="14">
    <location>
        <begin position="1"/>
        <end position="167"/>
    </location>
</feature>
<dbReference type="Gene3D" id="3.40.50.300">
    <property type="entry name" value="P-loop containing nucleotide triphosphate hydrolases"/>
    <property type="match status" value="1"/>
</dbReference>
<dbReference type="PRINTS" id="PR00326">
    <property type="entry name" value="GTP1OBG"/>
</dbReference>
<dbReference type="PANTHER" id="PTHR43185:SF1">
    <property type="entry name" value="FE(2+) TRANSPORTER FEOB"/>
    <property type="match status" value="1"/>
</dbReference>
<feature type="transmembrane region" description="Helical" evidence="13">
    <location>
        <begin position="595"/>
        <end position="620"/>
    </location>
</feature>
<keyword evidence="16" id="KW-1185">Reference proteome</keyword>
<dbReference type="NCBIfam" id="TIGR00437">
    <property type="entry name" value="feoB"/>
    <property type="match status" value="1"/>
</dbReference>
<feature type="transmembrane region" description="Helical" evidence="13">
    <location>
        <begin position="368"/>
        <end position="394"/>
    </location>
</feature>
<evidence type="ECO:0000256" key="11">
    <source>
        <dbReference type="ARBA" id="ARBA00023136"/>
    </source>
</evidence>
<evidence type="ECO:0000256" key="8">
    <source>
        <dbReference type="ARBA" id="ARBA00023004"/>
    </source>
</evidence>
<dbReference type="Pfam" id="PF02421">
    <property type="entry name" value="FeoB_N"/>
    <property type="match status" value="1"/>
</dbReference>
<keyword evidence="3" id="KW-1003">Cell membrane</keyword>